<dbReference type="PANTHER" id="PTHR24148">
    <property type="entry name" value="ANKYRIN REPEAT DOMAIN-CONTAINING PROTEIN 39 HOMOLOG-RELATED"/>
    <property type="match status" value="1"/>
</dbReference>
<evidence type="ECO:0000313" key="3">
    <source>
        <dbReference type="Proteomes" id="UP000235786"/>
    </source>
</evidence>
<reference evidence="2 3" key="1">
    <citation type="submission" date="2016-04" db="EMBL/GenBank/DDBJ databases">
        <title>A degradative enzymes factory behind the ericoid mycorrhizal symbiosis.</title>
        <authorList>
            <consortium name="DOE Joint Genome Institute"/>
            <person name="Martino E."/>
            <person name="Morin E."/>
            <person name="Grelet G."/>
            <person name="Kuo A."/>
            <person name="Kohler A."/>
            <person name="Daghino S."/>
            <person name="Barry K."/>
            <person name="Choi C."/>
            <person name="Cichocki N."/>
            <person name="Clum A."/>
            <person name="Copeland A."/>
            <person name="Hainaut M."/>
            <person name="Haridas S."/>
            <person name="Labutti K."/>
            <person name="Lindquist E."/>
            <person name="Lipzen A."/>
            <person name="Khouja H.-R."/>
            <person name="Murat C."/>
            <person name="Ohm R."/>
            <person name="Olson A."/>
            <person name="Spatafora J."/>
            <person name="Veneault-Fourrey C."/>
            <person name="Henrissat B."/>
            <person name="Grigoriev I."/>
            <person name="Martin F."/>
            <person name="Perotto S."/>
        </authorList>
    </citation>
    <scope>NUCLEOTIDE SEQUENCE [LARGE SCALE GENOMIC DNA]</scope>
    <source>
        <strain evidence="2 3">F</strain>
    </source>
</reference>
<dbReference type="Pfam" id="PF06985">
    <property type="entry name" value="HET"/>
    <property type="match status" value="1"/>
</dbReference>
<dbReference type="OrthoDB" id="2157530at2759"/>
<sequence length="675" mass="76613">MSRRFFSLWKSRLLLHGHKSQGASEQPQYVYSPLPASSGQIRLLTLLPGPFGTTIHCQLNTTHLRRDSPPPYEALSYTWGSEEDPVAINIGEGSLPVTQNLEGALQHFRYLDQPRTLWIDAICVNQQDLDERSQQVPRMGDVFGLAQCVLVWLGLEAEDSSSALRTLHKIGSMIDVDWLRLTLEPSDEARAAGELHWADLNAPMPFKSGELVSVFNLLKRPWFERLWIRQEIALSTEAILVCGSKRIPWPTFRRAIAYMDAKLLNANQHVVNDISKFADRVYMIRWLCTPSLGFSLWDQIRRSQACKCSDPRDRVYALLSISKLPSRIKIIVDYRKSTEEIYQNLVLQHYTWTLLPLTRCEMQHPLSKRPSWIPNLEEAQLTFLGVRSNAGGFSECLVKHIAGNILEVMGIRIITIKTAESITFSKGNDEEIITEIRKFAPPGWDQDGSQVLDTYYSTLFFGSTRSNYDSAGNLLTPGGSKEELRSILDTSHTSPPAAHLSRFLRRARISLQNRSFFWTEDGQMGLGPGLTMATDEIVVFPGCPSPMVLRPSPKQSGRYRVAGECFVHKLMNGEALYGPVPANYNCVYKLDRTAGLYFDAFHNIRSGEFTTEDPRFGLLYSDVRDDGVRRVYPTGHPRSEENKDYIGLRTRTNARMDPDEIVEVMRDDLESFLLE</sequence>
<organism evidence="2 3">
    <name type="scientific">Hyaloscypha variabilis (strain UAMH 11265 / GT02V1 / F)</name>
    <name type="common">Meliniomyces variabilis</name>
    <dbReference type="NCBI Taxonomy" id="1149755"/>
    <lineage>
        <taxon>Eukaryota</taxon>
        <taxon>Fungi</taxon>
        <taxon>Dikarya</taxon>
        <taxon>Ascomycota</taxon>
        <taxon>Pezizomycotina</taxon>
        <taxon>Leotiomycetes</taxon>
        <taxon>Helotiales</taxon>
        <taxon>Hyaloscyphaceae</taxon>
        <taxon>Hyaloscypha</taxon>
        <taxon>Hyaloscypha variabilis</taxon>
    </lineage>
</organism>
<accession>A0A2J6RCL1</accession>
<keyword evidence="3" id="KW-1185">Reference proteome</keyword>
<dbReference type="EMBL" id="KZ613951">
    <property type="protein sequence ID" value="PMD36250.1"/>
    <property type="molecule type" value="Genomic_DNA"/>
</dbReference>
<dbReference type="InterPro" id="IPR052895">
    <property type="entry name" value="HetReg/Transcr_Mod"/>
</dbReference>
<dbReference type="Proteomes" id="UP000235786">
    <property type="component" value="Unassembled WGS sequence"/>
</dbReference>
<protein>
    <submittedName>
        <fullName evidence="2">HET-domain-containing protein</fullName>
    </submittedName>
</protein>
<dbReference type="PANTHER" id="PTHR24148:SF64">
    <property type="entry name" value="HETEROKARYON INCOMPATIBILITY DOMAIN-CONTAINING PROTEIN"/>
    <property type="match status" value="1"/>
</dbReference>
<dbReference type="InterPro" id="IPR010730">
    <property type="entry name" value="HET"/>
</dbReference>
<proteinExistence type="predicted"/>
<name>A0A2J6RCL1_HYAVF</name>
<dbReference type="STRING" id="1149755.A0A2J6RCL1"/>
<gene>
    <name evidence="2" type="ORF">L207DRAFT_515966</name>
</gene>
<feature type="domain" description="Heterokaryon incompatibility" evidence="1">
    <location>
        <begin position="72"/>
        <end position="231"/>
    </location>
</feature>
<evidence type="ECO:0000313" key="2">
    <source>
        <dbReference type="EMBL" id="PMD36250.1"/>
    </source>
</evidence>
<dbReference type="Pfam" id="PF26639">
    <property type="entry name" value="Het-6_barrel"/>
    <property type="match status" value="1"/>
</dbReference>
<dbReference type="AlphaFoldDB" id="A0A2J6RCL1"/>
<evidence type="ECO:0000259" key="1">
    <source>
        <dbReference type="Pfam" id="PF06985"/>
    </source>
</evidence>